<dbReference type="EMBL" id="WIQZ01000072">
    <property type="protein sequence ID" value="KAF3128249.1"/>
    <property type="molecule type" value="Genomic_DNA"/>
</dbReference>
<protein>
    <recommendedName>
        <fullName evidence="8">Cyanovirin-N domain-containing protein</fullName>
    </recommendedName>
</protein>
<evidence type="ECO:0000313" key="4">
    <source>
        <dbReference type="EMBL" id="KAF3079741.1"/>
    </source>
</evidence>
<accession>A0A7C8J008</accession>
<keyword evidence="2" id="KW-0472">Membrane</keyword>
<feature type="signal peptide" evidence="3">
    <location>
        <begin position="1"/>
        <end position="30"/>
    </location>
</feature>
<dbReference type="EMBL" id="WIQW01000148">
    <property type="protein sequence ID" value="KAF3079741.1"/>
    <property type="molecule type" value="Genomic_DNA"/>
</dbReference>
<comment type="caution">
    <text evidence="4">The sequence shown here is derived from an EMBL/GenBank/DDBJ whole genome shotgun (WGS) entry which is preliminary data.</text>
</comment>
<evidence type="ECO:0000313" key="5">
    <source>
        <dbReference type="EMBL" id="KAF3128249.1"/>
    </source>
</evidence>
<organism evidence="4 6">
    <name type="scientific">Orbilia oligospora</name>
    <name type="common">Nematode-trapping fungus</name>
    <name type="synonym">Arthrobotrys oligospora</name>
    <dbReference type="NCBI Taxonomy" id="2813651"/>
    <lineage>
        <taxon>Eukaryota</taxon>
        <taxon>Fungi</taxon>
        <taxon>Dikarya</taxon>
        <taxon>Ascomycota</taxon>
        <taxon>Pezizomycotina</taxon>
        <taxon>Orbiliomycetes</taxon>
        <taxon>Orbiliales</taxon>
        <taxon>Orbiliaceae</taxon>
        <taxon>Orbilia</taxon>
    </lineage>
</organism>
<evidence type="ECO:0000313" key="6">
    <source>
        <dbReference type="Proteomes" id="UP000475325"/>
    </source>
</evidence>
<dbReference type="AlphaFoldDB" id="A0A7C8J008"/>
<keyword evidence="2" id="KW-0812">Transmembrane</keyword>
<feature type="compositionally biased region" description="Polar residues" evidence="1">
    <location>
        <begin position="293"/>
        <end position="309"/>
    </location>
</feature>
<feature type="region of interest" description="Disordered" evidence="1">
    <location>
        <begin position="181"/>
        <end position="250"/>
    </location>
</feature>
<evidence type="ECO:0008006" key="8">
    <source>
        <dbReference type="Google" id="ProtNLM"/>
    </source>
</evidence>
<proteinExistence type="predicted"/>
<evidence type="ECO:0000256" key="3">
    <source>
        <dbReference type="SAM" id="SignalP"/>
    </source>
</evidence>
<name>A0A7C8J008_ORBOL</name>
<evidence type="ECO:0000313" key="7">
    <source>
        <dbReference type="Proteomes" id="UP000480548"/>
    </source>
</evidence>
<feature type="compositionally biased region" description="Polar residues" evidence="1">
    <location>
        <begin position="239"/>
        <end position="250"/>
    </location>
</feature>
<keyword evidence="3" id="KW-0732">Signal</keyword>
<gene>
    <name evidence="4" type="ORF">TWF102_002603</name>
    <name evidence="5" type="ORF">TWF703_009692</name>
</gene>
<evidence type="ECO:0000256" key="1">
    <source>
        <dbReference type="SAM" id="MobiDB-lite"/>
    </source>
</evidence>
<sequence>MPLSSQMDRPYSLLSLLFFLLSTTLHGGYAEWKTFPPFSALPSYHDLSSEARSCVDGVQDLNLTSCGNPEQLDPQGVVCLCGPKNFGDDNAPSYPEGGYLGVFWECCSSFQCSLDATNYLNLYCNSIDFASFKGSDDDAVTTTTVTLGETTSDPVGVGPPIYRSETWWVVLATDHITSADEISTQISNSEATTPSEATTTPQPSHSSGVNAHSQTNTPFDSTSFAGTTDPEAQSPARPTETSESNSKSSLFKTHPGPIIFGICAAVFLGIMSIFLFMKESSRINREKMHSSDTEASNSHNPSQDTSSSAPRMARIDGLGGNTEPGEVEGEERDQAEPLAHQPNWCPSPNPEPVSQLKGRNGVNKCQEGIETAGPAELAAEDTSHLRRRTAIYTQSIRFLSD</sequence>
<feature type="compositionally biased region" description="Polar residues" evidence="1">
    <location>
        <begin position="202"/>
        <end position="226"/>
    </location>
</feature>
<feature type="transmembrane region" description="Helical" evidence="2">
    <location>
        <begin position="258"/>
        <end position="277"/>
    </location>
</feature>
<dbReference type="Proteomes" id="UP000475325">
    <property type="component" value="Unassembled WGS sequence"/>
</dbReference>
<feature type="chain" id="PRO_5033585453" description="Cyanovirin-N domain-containing protein" evidence="3">
    <location>
        <begin position="31"/>
        <end position="401"/>
    </location>
</feature>
<reference evidence="6 7" key="1">
    <citation type="submission" date="2019-06" db="EMBL/GenBank/DDBJ databases">
        <authorList>
            <person name="Palmer J.M."/>
        </authorList>
    </citation>
    <scope>NUCLEOTIDE SEQUENCE [LARGE SCALE GENOMIC DNA]</scope>
    <source>
        <strain evidence="4 6">TWF102</strain>
        <strain evidence="5 7">TWF703</strain>
    </source>
</reference>
<dbReference type="Proteomes" id="UP000480548">
    <property type="component" value="Unassembled WGS sequence"/>
</dbReference>
<feature type="region of interest" description="Disordered" evidence="1">
    <location>
        <begin position="286"/>
        <end position="362"/>
    </location>
</feature>
<feature type="compositionally biased region" description="Low complexity" evidence="1">
    <location>
        <begin position="189"/>
        <end position="201"/>
    </location>
</feature>
<keyword evidence="2" id="KW-1133">Transmembrane helix</keyword>
<evidence type="ECO:0000256" key="2">
    <source>
        <dbReference type="SAM" id="Phobius"/>
    </source>
</evidence>